<reference evidence="2" key="1">
    <citation type="journal article" date="2014" name="Int. J. Syst. Evol. Microbiol.">
        <title>Complete genome sequence of Corynebacterium casei LMG S-19264T (=DSM 44701T), isolated from a smear-ripened cheese.</title>
        <authorList>
            <consortium name="US DOE Joint Genome Institute (JGI-PGF)"/>
            <person name="Walter F."/>
            <person name="Albersmeier A."/>
            <person name="Kalinowski J."/>
            <person name="Ruckert C."/>
        </authorList>
    </citation>
    <scope>NUCLEOTIDE SEQUENCE</scope>
    <source>
        <strain evidence="2">JCM 4790</strain>
    </source>
</reference>
<reference evidence="2" key="2">
    <citation type="submission" date="2020-09" db="EMBL/GenBank/DDBJ databases">
        <authorList>
            <person name="Sun Q."/>
            <person name="Ohkuma M."/>
        </authorList>
    </citation>
    <scope>NUCLEOTIDE SEQUENCE</scope>
    <source>
        <strain evidence="2">JCM 4790</strain>
    </source>
</reference>
<comment type="caution">
    <text evidence="2">The sequence shown here is derived from an EMBL/GenBank/DDBJ whole genome shotgun (WGS) entry which is preliminary data.</text>
</comment>
<feature type="compositionally biased region" description="Basic and acidic residues" evidence="1">
    <location>
        <begin position="12"/>
        <end position="28"/>
    </location>
</feature>
<evidence type="ECO:0000313" key="3">
    <source>
        <dbReference type="Proteomes" id="UP000619244"/>
    </source>
</evidence>
<proteinExistence type="predicted"/>
<accession>A0A918NDZ9</accession>
<dbReference type="AlphaFoldDB" id="A0A918NDZ9"/>
<sequence length="92" mass="9683">MLENILGGPTFEEEKPRPHHVRAGEITDRGMSFRRGRETLPSLPGITALPPTVVATKARAGPPTAVGAAPHPQAGRRAGGQAGRMTVWPALT</sequence>
<dbReference type="EMBL" id="BMVU01000003">
    <property type="protein sequence ID" value="GGX60960.1"/>
    <property type="molecule type" value="Genomic_DNA"/>
</dbReference>
<evidence type="ECO:0000256" key="1">
    <source>
        <dbReference type="SAM" id="MobiDB-lite"/>
    </source>
</evidence>
<name>A0A918NDZ9_9ACTN</name>
<organism evidence="2 3">
    <name type="scientific">Streptomyces minutiscleroticus</name>
    <dbReference type="NCBI Taxonomy" id="68238"/>
    <lineage>
        <taxon>Bacteria</taxon>
        <taxon>Bacillati</taxon>
        <taxon>Actinomycetota</taxon>
        <taxon>Actinomycetes</taxon>
        <taxon>Kitasatosporales</taxon>
        <taxon>Streptomycetaceae</taxon>
        <taxon>Streptomyces</taxon>
    </lineage>
</organism>
<protein>
    <submittedName>
        <fullName evidence="2">Uncharacterized protein</fullName>
    </submittedName>
</protein>
<feature type="region of interest" description="Disordered" evidence="1">
    <location>
        <begin position="1"/>
        <end position="92"/>
    </location>
</feature>
<keyword evidence="3" id="KW-1185">Reference proteome</keyword>
<evidence type="ECO:0000313" key="2">
    <source>
        <dbReference type="EMBL" id="GGX60960.1"/>
    </source>
</evidence>
<gene>
    <name evidence="2" type="ORF">GCM10010358_14400</name>
</gene>
<dbReference type="Proteomes" id="UP000619244">
    <property type="component" value="Unassembled WGS sequence"/>
</dbReference>